<keyword evidence="2" id="KW-1185">Reference proteome</keyword>
<comment type="caution">
    <text evidence="1">The sequence shown here is derived from an EMBL/GenBank/DDBJ whole genome shotgun (WGS) entry which is preliminary data.</text>
</comment>
<gene>
    <name evidence="1" type="ORF">BDR25DRAFT_293190</name>
</gene>
<proteinExistence type="predicted"/>
<accession>A0ACB6QIF1</accession>
<evidence type="ECO:0000313" key="1">
    <source>
        <dbReference type="EMBL" id="KAF2466774.1"/>
    </source>
</evidence>
<evidence type="ECO:0000313" key="2">
    <source>
        <dbReference type="Proteomes" id="UP000799755"/>
    </source>
</evidence>
<organism evidence="1 2">
    <name type="scientific">Lindgomyces ingoldianus</name>
    <dbReference type="NCBI Taxonomy" id="673940"/>
    <lineage>
        <taxon>Eukaryota</taxon>
        <taxon>Fungi</taxon>
        <taxon>Dikarya</taxon>
        <taxon>Ascomycota</taxon>
        <taxon>Pezizomycotina</taxon>
        <taxon>Dothideomycetes</taxon>
        <taxon>Pleosporomycetidae</taxon>
        <taxon>Pleosporales</taxon>
        <taxon>Lindgomycetaceae</taxon>
        <taxon>Lindgomyces</taxon>
    </lineage>
</organism>
<dbReference type="Proteomes" id="UP000799755">
    <property type="component" value="Unassembled WGS sequence"/>
</dbReference>
<dbReference type="EMBL" id="MU003523">
    <property type="protein sequence ID" value="KAF2466774.1"/>
    <property type="molecule type" value="Genomic_DNA"/>
</dbReference>
<protein>
    <submittedName>
        <fullName evidence="1">Uncharacterized protein</fullName>
    </submittedName>
</protein>
<reference evidence="1" key="1">
    <citation type="journal article" date="2020" name="Stud. Mycol.">
        <title>101 Dothideomycetes genomes: a test case for predicting lifestyles and emergence of pathogens.</title>
        <authorList>
            <person name="Haridas S."/>
            <person name="Albert R."/>
            <person name="Binder M."/>
            <person name="Bloem J."/>
            <person name="Labutti K."/>
            <person name="Salamov A."/>
            <person name="Andreopoulos B."/>
            <person name="Baker S."/>
            <person name="Barry K."/>
            <person name="Bills G."/>
            <person name="Bluhm B."/>
            <person name="Cannon C."/>
            <person name="Castanera R."/>
            <person name="Culley D."/>
            <person name="Daum C."/>
            <person name="Ezra D."/>
            <person name="Gonzalez J."/>
            <person name="Henrissat B."/>
            <person name="Kuo A."/>
            <person name="Liang C."/>
            <person name="Lipzen A."/>
            <person name="Lutzoni F."/>
            <person name="Magnuson J."/>
            <person name="Mondo S."/>
            <person name="Nolan M."/>
            <person name="Ohm R."/>
            <person name="Pangilinan J."/>
            <person name="Park H.-J."/>
            <person name="Ramirez L."/>
            <person name="Alfaro M."/>
            <person name="Sun H."/>
            <person name="Tritt A."/>
            <person name="Yoshinaga Y."/>
            <person name="Zwiers L.-H."/>
            <person name="Turgeon B."/>
            <person name="Goodwin S."/>
            <person name="Spatafora J."/>
            <person name="Crous P."/>
            <person name="Grigoriev I."/>
        </authorList>
    </citation>
    <scope>NUCLEOTIDE SEQUENCE</scope>
    <source>
        <strain evidence="1">ATCC 200398</strain>
    </source>
</reference>
<sequence>MPCGVVRRPRKFPGLLNRAQHCLYSTPAPKGDELGPIQQDGHQSFRVRRDGKRLPLPPLLDPVVLSERSRWEQPKARPSANKFTAFQRKLRESPYAHALASPVRQCRATHVFLPSALLISLHPRPHPETSEPWLLPVNLTTSIKHLGPPYRFLNRHLVATQLSQKQNWKAGMYPRLQDKLGSKASNMVWREDMPELILTLLRKNLVYKLRWHLQKSGGRMVVCDDAGSSALQAIEDVSCVLCFGSLKTSADEIQIQANGILEDVEYLAGYYAEGHKKALDPHQSRSISHHPPPWWRGPVVPRLQPRYQFPPLEFKTTGWRGTRVAVYGLFDLLGEDKGRELVEGTRFEGAQCVVMKRGHQNVPLQLQLMQLQAYLATPGP</sequence>
<name>A0ACB6QIF1_9PLEO</name>